<proteinExistence type="predicted"/>
<evidence type="ECO:0000256" key="9">
    <source>
        <dbReference type="ARBA" id="ARBA00022840"/>
    </source>
</evidence>
<keyword evidence="8" id="KW-0547">Nucleotide-binding</keyword>
<evidence type="ECO:0000259" key="21">
    <source>
        <dbReference type="PROSITE" id="PS50526"/>
    </source>
</evidence>
<evidence type="ECO:0000256" key="6">
    <source>
        <dbReference type="ARBA" id="ARBA00022691"/>
    </source>
</evidence>
<evidence type="ECO:0000256" key="3">
    <source>
        <dbReference type="ARBA" id="ARBA00022484"/>
    </source>
</evidence>
<dbReference type="GO" id="GO:0044423">
    <property type="term" value="C:virion component"/>
    <property type="evidence" value="ECO:0007669"/>
    <property type="project" value="UniProtKB-KW"/>
</dbReference>
<evidence type="ECO:0000256" key="16">
    <source>
        <dbReference type="ARBA" id="ARBA00030436"/>
    </source>
</evidence>
<dbReference type="KEGG" id="vg:80536844"/>
<dbReference type="RefSeq" id="YP_010798603.1">
    <property type="nucleotide sequence ID" value="NC_076500.1"/>
</dbReference>
<evidence type="ECO:0000256" key="20">
    <source>
        <dbReference type="ARBA" id="ARBA00048548"/>
    </source>
</evidence>
<evidence type="ECO:0000256" key="11">
    <source>
        <dbReference type="ARBA" id="ARBA00022953"/>
    </source>
</evidence>
<evidence type="ECO:0000256" key="19">
    <source>
        <dbReference type="ARBA" id="ARBA00047370"/>
    </source>
</evidence>
<evidence type="ECO:0000256" key="13">
    <source>
        <dbReference type="ARBA" id="ARBA00023268"/>
    </source>
</evidence>
<comment type="subcellular location">
    <subcellularLocation>
        <location evidence="1">Virion</location>
    </subcellularLocation>
</comment>
<dbReference type="Proteomes" id="UP000680004">
    <property type="component" value="Segment"/>
</dbReference>
<keyword evidence="3" id="KW-0696">RNA-directed RNA polymerase</keyword>
<evidence type="ECO:0000256" key="15">
    <source>
        <dbReference type="ARBA" id="ARBA00024499"/>
    </source>
</evidence>
<dbReference type="GO" id="GO:0003968">
    <property type="term" value="F:RNA-directed RNA polymerase activity"/>
    <property type="evidence" value="ECO:0007669"/>
    <property type="project" value="UniProtKB-KW"/>
</dbReference>
<evidence type="ECO:0000256" key="8">
    <source>
        <dbReference type="ARBA" id="ARBA00022741"/>
    </source>
</evidence>
<keyword evidence="9" id="KW-0067">ATP-binding</keyword>
<reference evidence="22" key="2">
    <citation type="submission" date="2020-09" db="EMBL/GenBank/DDBJ databases">
        <authorList>
            <person name="Kaefer S."/>
            <person name="Paraskevopoulou S."/>
            <person name="Zirkel F."/>
            <person name="Wieseke N."/>
            <person name="Donath A."/>
            <person name="Petersen M."/>
            <person name="Jones T.C."/>
            <person name="Liu S."/>
            <person name="Zhou X."/>
            <person name="Middendorf M."/>
            <person name="Junglen S."/>
            <person name="Misof B."/>
            <person name="Drosten C."/>
        </authorList>
    </citation>
    <scope>NUCLEOTIDE SEQUENCE</scope>
    <source>
        <strain evidence="22">OKIAV85</strain>
    </source>
</reference>
<evidence type="ECO:0000256" key="17">
    <source>
        <dbReference type="ARBA" id="ARBA00031012"/>
    </source>
</evidence>
<evidence type="ECO:0000256" key="1">
    <source>
        <dbReference type="ARBA" id="ARBA00004328"/>
    </source>
</evidence>
<reference evidence="22" key="1">
    <citation type="journal article" date="2019" name="PLoS Pathog.">
        <title>Re-assessing the diversity of negative strand RNA viruses in insects.</title>
        <authorList>
            <person name="Kafer S."/>
            <person name="Paraskevopoulou S."/>
            <person name="Zirkel F."/>
            <person name="Wieseke N."/>
            <person name="Donath A."/>
            <person name="Petersen M."/>
            <person name="Jones T.C."/>
            <person name="Liu S."/>
            <person name="Zhou X."/>
            <person name="Middendorf M."/>
            <person name="Junglen S."/>
            <person name="Misof B."/>
            <person name="Drosten C."/>
        </authorList>
    </citation>
    <scope>NUCLEOTIDE SEQUENCE</scope>
    <source>
        <strain evidence="22">OKIAV85</strain>
    </source>
</reference>
<keyword evidence="7" id="KW-0548">Nucleotidyltransferase</keyword>
<dbReference type="GO" id="GO:0004482">
    <property type="term" value="F:mRNA 5'-cap (guanine-N7-)-methyltransferase activity"/>
    <property type="evidence" value="ECO:0007669"/>
    <property type="project" value="InterPro"/>
</dbReference>
<evidence type="ECO:0000256" key="10">
    <source>
        <dbReference type="ARBA" id="ARBA00022844"/>
    </source>
</evidence>
<dbReference type="GO" id="GO:0005524">
    <property type="term" value="F:ATP binding"/>
    <property type="evidence" value="ECO:0007669"/>
    <property type="project" value="UniProtKB-KW"/>
</dbReference>
<comment type="catalytic activity">
    <reaction evidence="19">
        <text>a 5'-end (5'-triphosphoguanosine)-adenylyl-adenylyl-cytidylyl-adenosine in mRNA + 2 S-adenosyl-L-methionine = a 5'-end (N(7)-methyl 5'-triphosphoguanosine)-(2'-O-methyladenylyl)-adenylyl-cytidylyl-adenosine in mRNA + 2 S-adenosyl-L-homocysteine + H(+)</text>
        <dbReference type="Rhea" id="RHEA:65376"/>
        <dbReference type="Rhea" id="RHEA-COMP:16797"/>
        <dbReference type="Rhea" id="RHEA-COMP:16798"/>
        <dbReference type="ChEBI" id="CHEBI:15378"/>
        <dbReference type="ChEBI" id="CHEBI:57856"/>
        <dbReference type="ChEBI" id="CHEBI:59789"/>
        <dbReference type="ChEBI" id="CHEBI:156483"/>
        <dbReference type="ChEBI" id="CHEBI:156484"/>
        <dbReference type="EC" id="2.1.1.375"/>
    </reaction>
</comment>
<keyword evidence="12" id="KW-0506">mRNA capping</keyword>
<evidence type="ECO:0000256" key="7">
    <source>
        <dbReference type="ARBA" id="ARBA00022695"/>
    </source>
</evidence>
<evidence type="ECO:0000256" key="18">
    <source>
        <dbReference type="ARBA" id="ARBA00047332"/>
    </source>
</evidence>
<evidence type="ECO:0000256" key="14">
    <source>
        <dbReference type="ARBA" id="ARBA00024494"/>
    </source>
</evidence>
<evidence type="ECO:0000256" key="2">
    <source>
        <dbReference type="ARBA" id="ARBA00012494"/>
    </source>
</evidence>
<comment type="catalytic activity">
    <reaction evidence="14">
        <text>a 5'-end triphospho-adenylyl-adenylyl-cytidylyl-adenosine in mRNA + GDP + H(+) = a 5'-end (5'-triphosphoguanosine)-adenylyl-adenylyl-cytidylyl-adenosine in mRNA + diphosphate</text>
        <dbReference type="Rhea" id="RHEA:65436"/>
        <dbReference type="Rhea" id="RHEA-COMP:16797"/>
        <dbReference type="Rhea" id="RHEA-COMP:16799"/>
        <dbReference type="ChEBI" id="CHEBI:15378"/>
        <dbReference type="ChEBI" id="CHEBI:33019"/>
        <dbReference type="ChEBI" id="CHEBI:58189"/>
        <dbReference type="ChEBI" id="CHEBI:156484"/>
        <dbReference type="ChEBI" id="CHEBI:156503"/>
        <dbReference type="EC" id="2.7.7.88"/>
    </reaction>
</comment>
<feature type="domain" description="RdRp catalytic" evidence="21">
    <location>
        <begin position="554"/>
        <end position="733"/>
    </location>
</feature>
<dbReference type="EC" id="2.7.7.48" evidence="2"/>
<keyword evidence="23" id="KW-1185">Reference proteome</keyword>
<evidence type="ECO:0000256" key="12">
    <source>
        <dbReference type="ARBA" id="ARBA00023042"/>
    </source>
</evidence>
<keyword evidence="5" id="KW-0808">Transferase</keyword>
<name>A0A7U3S2Z6_9MONO</name>
<sequence>MTIMEDILSEEPSLSIKRQHDPLFRKDRHLSSALVTTEIEYMWQNKTNPKGLKREHRELIEDLKDETPLSSQEFIPLMLHNRHDLAYTKRPLTELSTCMHIAANALRVSLVDYLGYADRLPCELTPLLVQCFHIKTSFDELISEITFSNLFKQKWQLGKIEGTAYGNLHLVRVNRRSIIITHSHLVALRDIINSWFSILCYASIYKNKYPGFNFYQEVEQMLLAGENLLWLYKREAYKIFKLWPSLTISCILRDLELRDSFHTTVTGDLEWVKHTQFYKMLTRTMCTNTQAMLSLEISGLWKCFGHPDIDMNSSVATWIKKGSAGKSIDRHTAHLVAWALRLEFCRQYYKDKKRWPLATLETSTPQKVVYCYRNNLWTETADNPWKPEDFQHVILQKNLDFDYHVDIADLLADKSIIPSKEQWIHEYDKQAHRTKYGYFPRGPPPTSKSVIVTYLQKESITVQEVIDQLQKGDIPASWLVMVAVAKEREFKYLDARFFGKMCFEMRLYQTATEKNIAEAIFRYIKHQSMTLNEEQLTRTILRMNAPVSSCSGESYVFITLDFSSWCTNFRYEAATPLFIELDRLFGLHNVYSFTHLFPLMSYLLFQDRFSPPQQGPDGNPLPGPRCYPYPEAWLEGLRQKGWTLLTILVILIASWRCGTSASLLGQGDNQVILLRLPPSEYLTKLKISQTEYIDQFLKVLEELSSKIGIVIKLDETWWSYSLFEYSRKYHLKGAQVSGALKRISRLASEANQVIPSLNSDLSGLFSTGATAAAEDSTPMYAYFCTVLEAALHLRHELPWLRTAPWEKTCCILLLTRTLGGFPITIYSQFCTRAVQDVLSSNLHLVRTALHDAILGKHMRTTVNLDITGKRDFLSLIKDPQSLPLHMPIQPENYVKREVKKGLTDFIVNKDVKELFSLQTDMAQDALVQDLVSITPCNPKLLNKIYALSNIGLQERWLGKFSNTRSIQQTAFSSWSDEASVLLAVKGLETRFSEYLKKKKEDSEVEKLYHAECVTVYTQHLREMAWGIHLEGITMPPQQEQTILKAWDVLSPELARRAILVTEQKTPDLNKAHHRGHHTPYFGSVTKLRARRAPLQVVEVGSMVSSIKQLMELFTWVKGNEALEKLLTKMLEEKTTLSPDTLKKFTRQVYSGSLTHRLPCPALKSSGMSNQNLNHPSHFTITSDTALDYAKGGINYNICFQSAFLHGLSVLAHYTEFNLPHPRQMALIFICNTCTWVIPPENFTLERSIYTGVILPTRITELHQKDVHYNYPLTCQIGEEDSYAVQLARKFAAWIVRRRMIDKITSLENRAIEEVVSVSFVNLAEFSRLQVPLFLKSFIFYCAVFDGTFFARVYDYYTEIIEGGQKNPYDLMLASLRQCGHLRTLCSLHGSRMKASYSSTDLRLLLYFVINKLLDDLPGVLVSAYIVTPEDDLPIVIRAIQVWLTVNEQPDYLSTGMTQEELDKMLTTEYAHCQQILPAITLHEEETIALIRTKPVVSITEKIRKLPNLEIPVPLQTLSNEIHKPYLPFLYLIMNCAVASSLAAVLSECGSAIRYSTLVTLDDLDGLLYSTVSHMMDIDFGFPHWRNNDNPAAEPSAITTDTCNIIWSKEEYYCYAAREIVVIPNRTLVVIPQDQGTLYELPEAWQTLQRVTAPCVLTHVQMICRTAVKGSPTECWVLRSSDADSQDCHVSPCDTARIGENPLTTLSIIRPYLLSSLRQPHCLHPYPHVLSLYGALPTTLADLVLKTRQLIRSQVIEGGRQEDVPRSYERAIGVIRAQARRLRSFKLIAKLHVILFLIRKQQWQATLLRGKVSYHTHRRGRGVLWRACHHGVVVDVGDLAAFSGNNLLFWMRYLWTLFQDADGLPSHLETHGPSFVLS</sequence>
<dbReference type="EMBL" id="MW039259">
    <property type="protein sequence ID" value="QPB73978.1"/>
    <property type="molecule type" value="Viral_cRNA"/>
</dbReference>
<organism evidence="22">
    <name type="scientific">Hymenopteran orino-related virus OKIAV85</name>
    <dbReference type="NCBI Taxonomy" id="2789450"/>
    <lineage>
        <taxon>Viruses</taxon>
        <taxon>Riboviria</taxon>
        <taxon>Orthornavirae</taxon>
        <taxon>Negarnaviricota</taxon>
        <taxon>Haploviricotina</taxon>
        <taxon>Monjiviricetes</taxon>
        <taxon>Mononegavirales</taxon>
        <taxon>Nyamiviridae</taxon>
        <taxon>Formivirus</taxon>
        <taxon>Formivirus gorytis</taxon>
    </lineage>
</organism>
<keyword evidence="13" id="KW-0511">Multifunctional enzyme</keyword>
<dbReference type="PROSITE" id="PS50526">
    <property type="entry name" value="RDRP_SSRNA_NEG_NONSEG"/>
    <property type="match status" value="1"/>
</dbReference>
<evidence type="ECO:0000313" key="22">
    <source>
        <dbReference type="EMBL" id="QPB73978.1"/>
    </source>
</evidence>
<keyword evidence="6" id="KW-0949">S-adenosyl-L-methionine</keyword>
<dbReference type="Pfam" id="PF00946">
    <property type="entry name" value="Mononeg_RNA_pol"/>
    <property type="match status" value="1"/>
</dbReference>
<keyword evidence="4" id="KW-0507">mRNA processing</keyword>
<dbReference type="Pfam" id="PF14318">
    <property type="entry name" value="Mononeg_mRNAcap"/>
    <property type="match status" value="1"/>
</dbReference>
<comment type="catalytic activity">
    <reaction evidence="18">
        <text>a 5'-end (5'-triphosphoguanosine)-adenylyl-adenylyl-cytidylyl-adenosine in mRNA + S-adenosyl-L-methionine = a 5'-end (5'-triphosphoguanosine)-(2'-O-methyladenylyl)-adenylyl-cytidylyl-adenosine in mRNA + S-adenosyl-L-homocysteine + H(+)</text>
        <dbReference type="Rhea" id="RHEA:65380"/>
        <dbReference type="Rhea" id="RHEA-COMP:16797"/>
        <dbReference type="Rhea" id="RHEA-COMP:16801"/>
        <dbReference type="ChEBI" id="CHEBI:15378"/>
        <dbReference type="ChEBI" id="CHEBI:57856"/>
        <dbReference type="ChEBI" id="CHEBI:59789"/>
        <dbReference type="ChEBI" id="CHEBI:156482"/>
        <dbReference type="ChEBI" id="CHEBI:156484"/>
    </reaction>
</comment>
<keyword evidence="11" id="KW-0693">Viral RNA replication</keyword>
<evidence type="ECO:0000256" key="5">
    <source>
        <dbReference type="ARBA" id="ARBA00022679"/>
    </source>
</evidence>
<accession>A0A7U3S2Z6</accession>
<dbReference type="InterPro" id="IPR026890">
    <property type="entry name" value="Mononeg_mRNAcap"/>
</dbReference>
<evidence type="ECO:0000313" key="23">
    <source>
        <dbReference type="Proteomes" id="UP000680004"/>
    </source>
</evidence>
<comment type="catalytic activity">
    <reaction evidence="20">
        <text>GTP + H2O = GDP + phosphate + H(+)</text>
        <dbReference type="Rhea" id="RHEA:19669"/>
        <dbReference type="ChEBI" id="CHEBI:15377"/>
        <dbReference type="ChEBI" id="CHEBI:15378"/>
        <dbReference type="ChEBI" id="CHEBI:37565"/>
        <dbReference type="ChEBI" id="CHEBI:43474"/>
        <dbReference type="ChEBI" id="CHEBI:58189"/>
    </reaction>
</comment>
<protein>
    <recommendedName>
        <fullName evidence="2">RNA-directed RNA polymerase</fullName>
        <ecNumber evidence="2">2.7.7.48</ecNumber>
    </recommendedName>
    <alternativeName>
        <fullName evidence="17">Replicase</fullName>
    </alternativeName>
    <alternativeName>
        <fullName evidence="16">Transcriptase</fullName>
    </alternativeName>
</protein>
<dbReference type="GeneID" id="80536844"/>
<dbReference type="InterPro" id="IPR014023">
    <property type="entry name" value="Mononeg_RNA_pol_cat"/>
</dbReference>
<evidence type="ECO:0000256" key="4">
    <source>
        <dbReference type="ARBA" id="ARBA00022664"/>
    </source>
</evidence>
<keyword evidence="10" id="KW-0946">Virion</keyword>
<comment type="catalytic activity">
    <reaction evidence="15">
        <text>a 5'-end (5'-triphosphoguanosine)-(2'-O-methyladenylyl)-adenylyl-cytidylyl-adenosine in mRNA + S-adenosyl-L-methionine = a 5'-end (N(7)-methyl 5'-triphosphoguanosine)-(2'-O-methyladenylyl)-adenylyl-cytidylyl-adenosine in mRNA + S-adenosyl-L-homocysteine</text>
        <dbReference type="Rhea" id="RHEA:65440"/>
        <dbReference type="Rhea" id="RHEA-COMP:16798"/>
        <dbReference type="Rhea" id="RHEA-COMP:16801"/>
        <dbReference type="ChEBI" id="CHEBI:57856"/>
        <dbReference type="ChEBI" id="CHEBI:59789"/>
        <dbReference type="ChEBI" id="CHEBI:156482"/>
        <dbReference type="ChEBI" id="CHEBI:156483"/>
    </reaction>
</comment>